<accession>A0ACB9ZB00</accession>
<evidence type="ECO:0000313" key="2">
    <source>
        <dbReference type="Proteomes" id="UP001497700"/>
    </source>
</evidence>
<name>A0ACB9ZB00_9PEZI</name>
<evidence type="ECO:0000313" key="1">
    <source>
        <dbReference type="EMBL" id="KAI4868624.1"/>
    </source>
</evidence>
<proteinExistence type="predicted"/>
<gene>
    <name evidence="1" type="ORF">F4820DRAFT_409041</name>
</gene>
<organism evidence="1 2">
    <name type="scientific">Hypoxylon rubiginosum</name>
    <dbReference type="NCBI Taxonomy" id="110542"/>
    <lineage>
        <taxon>Eukaryota</taxon>
        <taxon>Fungi</taxon>
        <taxon>Dikarya</taxon>
        <taxon>Ascomycota</taxon>
        <taxon>Pezizomycotina</taxon>
        <taxon>Sordariomycetes</taxon>
        <taxon>Xylariomycetidae</taxon>
        <taxon>Xylariales</taxon>
        <taxon>Hypoxylaceae</taxon>
        <taxon>Hypoxylon</taxon>
    </lineage>
</organism>
<dbReference type="EMBL" id="MU393436">
    <property type="protein sequence ID" value="KAI4868624.1"/>
    <property type="molecule type" value="Genomic_DNA"/>
</dbReference>
<reference evidence="1 2" key="1">
    <citation type="journal article" date="2022" name="New Phytol.">
        <title>Ecological generalism drives hyperdiversity of secondary metabolite gene clusters in xylarialean endophytes.</title>
        <authorList>
            <person name="Franco M.E.E."/>
            <person name="Wisecaver J.H."/>
            <person name="Arnold A.E."/>
            <person name="Ju Y.M."/>
            <person name="Slot J.C."/>
            <person name="Ahrendt S."/>
            <person name="Moore L.P."/>
            <person name="Eastman K.E."/>
            <person name="Scott K."/>
            <person name="Konkel Z."/>
            <person name="Mondo S.J."/>
            <person name="Kuo A."/>
            <person name="Hayes R.D."/>
            <person name="Haridas S."/>
            <person name="Andreopoulos B."/>
            <person name="Riley R."/>
            <person name="LaButti K."/>
            <person name="Pangilinan J."/>
            <person name="Lipzen A."/>
            <person name="Amirebrahimi M."/>
            <person name="Yan J."/>
            <person name="Adam C."/>
            <person name="Keymanesh K."/>
            <person name="Ng V."/>
            <person name="Louie K."/>
            <person name="Northen T."/>
            <person name="Drula E."/>
            <person name="Henrissat B."/>
            <person name="Hsieh H.M."/>
            <person name="Youens-Clark K."/>
            <person name="Lutzoni F."/>
            <person name="Miadlikowska J."/>
            <person name="Eastwood D.C."/>
            <person name="Hamelin R.C."/>
            <person name="Grigoriev I.V."/>
            <person name="U'Ren J.M."/>
        </authorList>
    </citation>
    <scope>NUCLEOTIDE SEQUENCE [LARGE SCALE GENOMIC DNA]</scope>
    <source>
        <strain evidence="1 2">CBS 119005</strain>
    </source>
</reference>
<keyword evidence="2" id="KW-1185">Reference proteome</keyword>
<comment type="caution">
    <text evidence="1">The sequence shown here is derived from an EMBL/GenBank/DDBJ whole genome shotgun (WGS) entry which is preliminary data.</text>
</comment>
<dbReference type="Proteomes" id="UP001497700">
    <property type="component" value="Unassembled WGS sequence"/>
</dbReference>
<protein>
    <submittedName>
        <fullName evidence="1">Uncharacterized protein</fullName>
    </submittedName>
</protein>
<sequence>MSFRTPSASINSSSRRDKELKIIVAVDFGTTFSGIAYANTKEPDVQRVLTQWGPGTPSNGKVPSILYYDNGGMTGPFHWGFKARAEQQRGKKVHEWFKLGLCPEYEERRAAESELNRKYPSTTALDPVKGEEAEKLVVDYLASLKKRVDEHFRELDRSVNEIPREYIITVPAIWDHKEQERTRSCAERAGMGQGSKLQIVSEPEAAAIYALSREHKIGLKVDDTFIICDAGGGTVDLTSYTIRHFNPISLDGAGKGSGGLCGSSFLNRIFANYLERKMENYHGNWDQGCLKHAVNEFERSIKIQFTADDNETYSIMMPALSDSPSHGITGGSLNFSGKELKKHVFDKVITKVQDLVKNQIDNTPGRVKAVLLAGGFGQNSYLKNRLERVESVKSQSIPVRCIENSETAVVRGALMAGLTRHGREHGGKIKVQVISRIAGKSYGTKALQPFRQGEDPVSRRESYNGEDLVERMQWFVKEGERIQDSTPKSFSYQKEQEIDLGSIKGVDIYIYSCEKRDTDNGTGPKYPDDKGVRECAHFRMDLQGLHVPITEHQGIRLYVAKFDIEMTLESASLSFCGVYKNTDWWGVYSEKRFQPEFVQFT</sequence>